<dbReference type="EMBL" id="CAJNOQ010031523">
    <property type="protein sequence ID" value="CAF1580561.1"/>
    <property type="molecule type" value="Genomic_DNA"/>
</dbReference>
<dbReference type="Proteomes" id="UP000681722">
    <property type="component" value="Unassembled WGS sequence"/>
</dbReference>
<dbReference type="Proteomes" id="UP000663829">
    <property type="component" value="Unassembled WGS sequence"/>
</dbReference>
<comment type="caution">
    <text evidence="1">The sequence shown here is derived from an EMBL/GenBank/DDBJ whole genome shotgun (WGS) entry which is preliminary data.</text>
</comment>
<name>A0A815Z9Y3_9BILA</name>
<dbReference type="AlphaFoldDB" id="A0A815Z9Y3"/>
<gene>
    <name evidence="1" type="ORF">GPM918_LOCUS41056</name>
    <name evidence="2" type="ORF">SRO942_LOCUS42065</name>
</gene>
<dbReference type="EMBL" id="CAJOBC010097481">
    <property type="protein sequence ID" value="CAF4447836.1"/>
    <property type="molecule type" value="Genomic_DNA"/>
</dbReference>
<protein>
    <submittedName>
        <fullName evidence="1">Uncharacterized protein</fullName>
    </submittedName>
</protein>
<organism evidence="1 3">
    <name type="scientific">Didymodactylos carnosus</name>
    <dbReference type="NCBI Taxonomy" id="1234261"/>
    <lineage>
        <taxon>Eukaryota</taxon>
        <taxon>Metazoa</taxon>
        <taxon>Spiralia</taxon>
        <taxon>Gnathifera</taxon>
        <taxon>Rotifera</taxon>
        <taxon>Eurotatoria</taxon>
        <taxon>Bdelloidea</taxon>
        <taxon>Philodinida</taxon>
        <taxon>Philodinidae</taxon>
        <taxon>Didymodactylos</taxon>
    </lineage>
</organism>
<evidence type="ECO:0000313" key="2">
    <source>
        <dbReference type="EMBL" id="CAF4447836.1"/>
    </source>
</evidence>
<evidence type="ECO:0000313" key="3">
    <source>
        <dbReference type="Proteomes" id="UP000663829"/>
    </source>
</evidence>
<keyword evidence="3" id="KW-1185">Reference proteome</keyword>
<feature type="non-terminal residue" evidence="1">
    <location>
        <position position="1"/>
    </location>
</feature>
<evidence type="ECO:0000313" key="1">
    <source>
        <dbReference type="EMBL" id="CAF1580561.1"/>
    </source>
</evidence>
<accession>A0A815Z9Y3</accession>
<reference evidence="1" key="1">
    <citation type="submission" date="2021-02" db="EMBL/GenBank/DDBJ databases">
        <authorList>
            <person name="Nowell W R."/>
        </authorList>
    </citation>
    <scope>NUCLEOTIDE SEQUENCE</scope>
</reference>
<sequence>QLVKSSGVTGNSSSSIYGQRQLLDEITVEVSDEAGATGSIAGYSASPFLHISFTERRNFNEDLWYRTMNTQETPDLIITHCCIGMSDEALARLSSRDNIKRRIRVLRQHRKLPSVPNDPNFPNVGLAFQMEIQAPGKLGTRKFHFSTAILNSLSHFEKSMSTGKPTDLIITHCCIGMSNEALARLPSRDNIKNQRKRFVNSPLM</sequence>
<proteinExistence type="predicted"/>